<dbReference type="Gene3D" id="1.10.8.1320">
    <property type="match status" value="2"/>
</dbReference>
<dbReference type="SUPFAM" id="SSF57716">
    <property type="entry name" value="Glucocorticoid receptor-like (DNA-binding domain)"/>
    <property type="match status" value="1"/>
</dbReference>
<dbReference type="Pfam" id="PF00096">
    <property type="entry name" value="zf-C2H2"/>
    <property type="match status" value="2"/>
</dbReference>
<dbReference type="PANTHER" id="PTHR24379">
    <property type="entry name" value="KRAB AND ZINC FINGER DOMAIN-CONTAINING"/>
    <property type="match status" value="1"/>
</dbReference>
<keyword evidence="1 6" id="KW-0479">Metal-binding</keyword>
<dbReference type="SMART" id="SM00868">
    <property type="entry name" value="zf-AD"/>
    <property type="match status" value="1"/>
</dbReference>
<dbReference type="Gene3D" id="3.30.160.60">
    <property type="entry name" value="Classic Zinc Finger"/>
    <property type="match status" value="2"/>
</dbReference>
<reference evidence="10" key="1">
    <citation type="submission" date="2013-03" db="EMBL/GenBank/DDBJ databases">
        <title>The Genome Sequence of Anopheles minimus MINIMUS1.</title>
        <authorList>
            <consortium name="The Broad Institute Genomics Platform"/>
            <person name="Neafsey D.E."/>
            <person name="Walton C."/>
            <person name="Walker B."/>
            <person name="Young S.K."/>
            <person name="Zeng Q."/>
            <person name="Gargeya S."/>
            <person name="Fitzgerald M."/>
            <person name="Haas B."/>
            <person name="Abouelleil A."/>
            <person name="Allen A.W."/>
            <person name="Alvarado L."/>
            <person name="Arachchi H.M."/>
            <person name="Berlin A.M."/>
            <person name="Chapman S.B."/>
            <person name="Gainer-Dewar J."/>
            <person name="Goldberg J."/>
            <person name="Griggs A."/>
            <person name="Gujja S."/>
            <person name="Hansen M."/>
            <person name="Howarth C."/>
            <person name="Imamovic A."/>
            <person name="Ireland A."/>
            <person name="Larimer J."/>
            <person name="McCowan C."/>
            <person name="Murphy C."/>
            <person name="Pearson M."/>
            <person name="Poon T.W."/>
            <person name="Priest M."/>
            <person name="Roberts A."/>
            <person name="Saif S."/>
            <person name="Shea T."/>
            <person name="Sisk P."/>
            <person name="Sykes S."/>
            <person name="Wortman J."/>
            <person name="Nusbaum C."/>
            <person name="Birren B."/>
        </authorList>
    </citation>
    <scope>NUCLEOTIDE SEQUENCE [LARGE SCALE GENOMIC DNA]</scope>
    <source>
        <strain evidence="10">MINIMUS1</strain>
    </source>
</reference>
<evidence type="ECO:0000256" key="5">
    <source>
        <dbReference type="PROSITE-ProRule" id="PRU00042"/>
    </source>
</evidence>
<feature type="binding site" evidence="6">
    <location>
        <position position="9"/>
    </location>
    <ligand>
        <name>Zn(2+)</name>
        <dbReference type="ChEBI" id="CHEBI:29105"/>
    </ligand>
</feature>
<keyword evidence="4 6" id="KW-0862">Zinc</keyword>
<sequence length="529" mass="60266">MNYTKCRFCLEHQYSEAGSFSILNIPFNTALKRVFSFEIKPEPNLPDCACKTCSTMVWQFYTYSVLVEDNQHKLQQERMVLNAETSSNFANDYRMGEHTHVTVKSEPTDSDVVDGAPLNEHSYLHIKDEPQVDKCMPDETVLNRKVSSENDEADHMRMDLCNSGMAETSSNLANDYRMEDHTHVVVKNEPTDSDAVDEIPLNENSHLHIKNESQVDKCMPDETVLNRKVPSDNDGADHMRMEECALRTNVEECNSGMVEKFTLEQHPDDESTNNVEEFDKPHDMQIEPDDSSGSCSQGNAPVLIPTVSAVLLPCDQCDRTFPNKNQLRNHQRVHKFSECPICKKHIKGDFISQHLAAHEGAFRCDICDASFGCTANLRMHKDMKHAADAQPGDETFPCDYCERTFHNKTQLSFHRRLHKTKQCPICLKQVRSTHLQTHISVHQGAFYCDLCKRAFSSRNNLIKHKKAKHTVVELPAVSCDQCDLTFPNQAKLAAHRKVHLRKQCPICMKVFRPNKMKEHLASHDGAFGC</sequence>
<accession>A0A182WP74</accession>
<name>A0A182WP74_9DIPT</name>
<evidence type="ECO:0000259" key="8">
    <source>
        <dbReference type="PROSITE" id="PS51915"/>
    </source>
</evidence>
<keyword evidence="10" id="KW-1185">Reference proteome</keyword>
<feature type="binding site" evidence="6">
    <location>
        <position position="50"/>
    </location>
    <ligand>
        <name>Zn(2+)</name>
        <dbReference type="ChEBI" id="CHEBI:29105"/>
    </ligand>
</feature>
<evidence type="ECO:0000256" key="4">
    <source>
        <dbReference type="ARBA" id="ARBA00022833"/>
    </source>
</evidence>
<dbReference type="SUPFAM" id="SSF57667">
    <property type="entry name" value="beta-beta-alpha zinc fingers"/>
    <property type="match status" value="3"/>
</dbReference>
<keyword evidence="3 5" id="KW-0863">Zinc-finger</keyword>
<evidence type="ECO:0000256" key="2">
    <source>
        <dbReference type="ARBA" id="ARBA00022737"/>
    </source>
</evidence>
<dbReference type="SMART" id="SM00355">
    <property type="entry name" value="ZnF_C2H2"/>
    <property type="match status" value="8"/>
</dbReference>
<feature type="domain" description="ZAD" evidence="8">
    <location>
        <begin position="4"/>
        <end position="77"/>
    </location>
</feature>
<protein>
    <recommendedName>
        <fullName evidence="11">Protein krueppel</fullName>
    </recommendedName>
</protein>
<feature type="binding site" evidence="6">
    <location>
        <position position="6"/>
    </location>
    <ligand>
        <name>Zn(2+)</name>
        <dbReference type="ChEBI" id="CHEBI:29105"/>
    </ligand>
</feature>
<evidence type="ECO:0008006" key="11">
    <source>
        <dbReference type="Google" id="ProtNLM"/>
    </source>
</evidence>
<dbReference type="VEuPathDB" id="VectorBase:AMIN014483"/>
<dbReference type="STRING" id="112268.A0A182WP74"/>
<dbReference type="EnsemblMetazoa" id="AMIN014483-RA">
    <property type="protein sequence ID" value="AMIN014483-PA"/>
    <property type="gene ID" value="AMIN014483"/>
</dbReference>
<dbReference type="Proteomes" id="UP000075920">
    <property type="component" value="Unassembled WGS sequence"/>
</dbReference>
<feature type="domain" description="C2H2-type" evidence="7">
    <location>
        <begin position="312"/>
        <end position="334"/>
    </location>
</feature>
<dbReference type="PROSITE" id="PS51915">
    <property type="entry name" value="ZAD"/>
    <property type="match status" value="1"/>
</dbReference>
<evidence type="ECO:0000256" key="3">
    <source>
        <dbReference type="ARBA" id="ARBA00022771"/>
    </source>
</evidence>
<dbReference type="InterPro" id="IPR013087">
    <property type="entry name" value="Znf_C2H2_type"/>
</dbReference>
<evidence type="ECO:0000256" key="6">
    <source>
        <dbReference type="PROSITE-ProRule" id="PRU01263"/>
    </source>
</evidence>
<dbReference type="PROSITE" id="PS50157">
    <property type="entry name" value="ZINC_FINGER_C2H2_2"/>
    <property type="match status" value="5"/>
</dbReference>
<organism evidence="9 10">
    <name type="scientific">Anopheles minimus</name>
    <dbReference type="NCBI Taxonomy" id="112268"/>
    <lineage>
        <taxon>Eukaryota</taxon>
        <taxon>Metazoa</taxon>
        <taxon>Ecdysozoa</taxon>
        <taxon>Arthropoda</taxon>
        <taxon>Hexapoda</taxon>
        <taxon>Insecta</taxon>
        <taxon>Pterygota</taxon>
        <taxon>Neoptera</taxon>
        <taxon>Endopterygota</taxon>
        <taxon>Diptera</taxon>
        <taxon>Nematocera</taxon>
        <taxon>Culicoidea</taxon>
        <taxon>Culicidae</taxon>
        <taxon>Anophelinae</taxon>
        <taxon>Anopheles</taxon>
    </lineage>
</organism>
<dbReference type="Pfam" id="PF07776">
    <property type="entry name" value="zf-AD"/>
    <property type="match status" value="1"/>
</dbReference>
<proteinExistence type="predicted"/>
<feature type="domain" description="C2H2-type" evidence="7">
    <location>
        <begin position="362"/>
        <end position="390"/>
    </location>
</feature>
<evidence type="ECO:0000259" key="7">
    <source>
        <dbReference type="PROSITE" id="PS50157"/>
    </source>
</evidence>
<dbReference type="PROSITE" id="PS00028">
    <property type="entry name" value="ZINC_FINGER_C2H2_1"/>
    <property type="match status" value="5"/>
</dbReference>
<dbReference type="InterPro" id="IPR012934">
    <property type="entry name" value="Znf_AD"/>
</dbReference>
<dbReference type="FunFam" id="3.30.160.60:FF:000065">
    <property type="entry name" value="B-cell CLL/lymphoma 6, member B"/>
    <property type="match status" value="1"/>
</dbReference>
<reference evidence="9" key="2">
    <citation type="submission" date="2020-05" db="UniProtKB">
        <authorList>
            <consortium name="EnsemblMetazoa"/>
        </authorList>
    </citation>
    <scope>IDENTIFICATION</scope>
    <source>
        <strain evidence="9">MINIMUS1</strain>
    </source>
</reference>
<evidence type="ECO:0000256" key="1">
    <source>
        <dbReference type="ARBA" id="ARBA00022723"/>
    </source>
</evidence>
<dbReference type="Pfam" id="PF13912">
    <property type="entry name" value="zf-C2H2_6"/>
    <property type="match status" value="2"/>
</dbReference>
<feature type="domain" description="C2H2-type" evidence="7">
    <location>
        <begin position="396"/>
        <end position="423"/>
    </location>
</feature>
<feature type="domain" description="C2H2-type" evidence="7">
    <location>
        <begin position="446"/>
        <end position="470"/>
    </location>
</feature>
<dbReference type="GO" id="GO:0005634">
    <property type="term" value="C:nucleus"/>
    <property type="evidence" value="ECO:0007669"/>
    <property type="project" value="InterPro"/>
</dbReference>
<evidence type="ECO:0000313" key="9">
    <source>
        <dbReference type="EnsemblMetazoa" id="AMIN014483-PA"/>
    </source>
</evidence>
<dbReference type="PANTHER" id="PTHR24379:SF121">
    <property type="entry name" value="C2H2-TYPE DOMAIN-CONTAINING PROTEIN"/>
    <property type="match status" value="1"/>
</dbReference>
<dbReference type="InterPro" id="IPR036236">
    <property type="entry name" value="Znf_C2H2_sf"/>
</dbReference>
<keyword evidence="2" id="KW-0677">Repeat</keyword>
<feature type="binding site" evidence="6">
    <location>
        <position position="53"/>
    </location>
    <ligand>
        <name>Zn(2+)</name>
        <dbReference type="ChEBI" id="CHEBI:29105"/>
    </ligand>
</feature>
<dbReference type="GO" id="GO:0008270">
    <property type="term" value="F:zinc ion binding"/>
    <property type="evidence" value="ECO:0007669"/>
    <property type="project" value="UniProtKB-UniRule"/>
</dbReference>
<dbReference type="AlphaFoldDB" id="A0A182WP74"/>
<evidence type="ECO:0000313" key="10">
    <source>
        <dbReference type="Proteomes" id="UP000075920"/>
    </source>
</evidence>
<dbReference type="Gene3D" id="3.40.1800.20">
    <property type="match status" value="1"/>
</dbReference>
<feature type="domain" description="C2H2-type" evidence="7">
    <location>
        <begin position="477"/>
        <end position="504"/>
    </location>
</feature>